<proteinExistence type="predicted"/>
<evidence type="ECO:0008006" key="4">
    <source>
        <dbReference type="Google" id="ProtNLM"/>
    </source>
</evidence>
<gene>
    <name evidence="2" type="ORF">HPC62_19780</name>
</gene>
<reference evidence="2 3" key="1">
    <citation type="submission" date="2020-05" db="EMBL/GenBank/DDBJ databases">
        <title>Complete genome sequence of of a novel Thermoleptolyngbya strain isolated from hot springs of Ganzi, Sichuan China.</title>
        <authorList>
            <person name="Tang J."/>
            <person name="Daroch M."/>
            <person name="Li L."/>
            <person name="Waleron K."/>
            <person name="Waleron M."/>
            <person name="Waleron M."/>
        </authorList>
    </citation>
    <scope>NUCLEOTIDE SEQUENCE [LARGE SCALE GENOMIC DNA]</scope>
    <source>
        <strain evidence="2 3">PKUAC-SCTA183</strain>
    </source>
</reference>
<dbReference type="EMBL" id="CP053661">
    <property type="protein sequence ID" value="QKD84116.1"/>
    <property type="molecule type" value="Genomic_DNA"/>
</dbReference>
<dbReference type="AlphaFoldDB" id="A0A6M8BI78"/>
<accession>A0A6M8BI78</accession>
<feature type="compositionally biased region" description="Low complexity" evidence="1">
    <location>
        <begin position="75"/>
        <end position="96"/>
    </location>
</feature>
<dbReference type="Proteomes" id="UP000505210">
    <property type="component" value="Chromosome"/>
</dbReference>
<keyword evidence="3" id="KW-1185">Reference proteome</keyword>
<dbReference type="KEGG" id="theu:HPC62_19780"/>
<feature type="region of interest" description="Disordered" evidence="1">
    <location>
        <begin position="74"/>
        <end position="106"/>
    </location>
</feature>
<name>A0A6M8BI78_9CYAN</name>
<evidence type="ECO:0000256" key="1">
    <source>
        <dbReference type="SAM" id="MobiDB-lite"/>
    </source>
</evidence>
<evidence type="ECO:0000313" key="2">
    <source>
        <dbReference type="EMBL" id="QKD84116.1"/>
    </source>
</evidence>
<dbReference type="RefSeq" id="WP_172358177.1">
    <property type="nucleotide sequence ID" value="NZ_CP053661.1"/>
</dbReference>
<protein>
    <recommendedName>
        <fullName evidence="4">Phasin family protein</fullName>
    </recommendedName>
</protein>
<organism evidence="2 3">
    <name type="scientific">Thermoleptolyngbya sichuanensis A183</name>
    <dbReference type="NCBI Taxonomy" id="2737172"/>
    <lineage>
        <taxon>Bacteria</taxon>
        <taxon>Bacillati</taxon>
        <taxon>Cyanobacteriota</taxon>
        <taxon>Cyanophyceae</taxon>
        <taxon>Oculatellales</taxon>
        <taxon>Oculatellaceae</taxon>
        <taxon>Thermoleptolyngbya</taxon>
        <taxon>Thermoleptolyngbya sichuanensis</taxon>
    </lineage>
</organism>
<sequence>MNPDEILQGIQKGFRVTLGAASTLAETIQDSQRREETLARLRTDPSGLADDLAAKGEVTEQEARAFLDNLMAQRPAGASWSGPAGSSSGPTASTGGVPVAPPDIQADLKDLTEQISAMRAELERLRQQGS</sequence>
<evidence type="ECO:0000313" key="3">
    <source>
        <dbReference type="Proteomes" id="UP000505210"/>
    </source>
</evidence>